<dbReference type="EMBL" id="CP130946">
    <property type="protein sequence ID" value="XRP72423.1"/>
    <property type="molecule type" value="Genomic_DNA"/>
</dbReference>
<keyword evidence="2" id="KW-1185">Reference proteome</keyword>
<evidence type="ECO:0000313" key="2">
    <source>
        <dbReference type="Proteomes" id="UP001196097"/>
    </source>
</evidence>
<protein>
    <submittedName>
        <fullName evidence="1">Uncharacterized protein</fullName>
    </submittedName>
</protein>
<proteinExistence type="predicted"/>
<organism evidence="1 2">
    <name type="scientific">Acidithiobacillus ferruginosus</name>
    <dbReference type="NCBI Taxonomy" id="3063951"/>
    <lineage>
        <taxon>Bacteria</taxon>
        <taxon>Pseudomonadati</taxon>
        <taxon>Pseudomonadota</taxon>
        <taxon>Acidithiobacillia</taxon>
        <taxon>Acidithiobacillales</taxon>
        <taxon>Acidithiobacillaceae</taxon>
        <taxon>Acidithiobacillus</taxon>
    </lineage>
</organism>
<reference evidence="1 2" key="1">
    <citation type="journal article" date="2021" name="ISME J.">
        <title>Genomic evolution of the class Acidithiobacillia: deep-branching Proteobacteria living in extreme acidic conditions.</title>
        <authorList>
            <person name="Moya-Beltran A."/>
            <person name="Beard S."/>
            <person name="Rojas-Villalobos C."/>
            <person name="Issotta F."/>
            <person name="Gallardo Y."/>
            <person name="Ulloa R."/>
            <person name="Giaveno A."/>
            <person name="Degli Esposti M."/>
            <person name="Johnson D.B."/>
            <person name="Quatrini R."/>
        </authorList>
    </citation>
    <scope>NUCLEOTIDE SEQUENCE [LARGE SCALE GENOMIC DNA]</scope>
    <source>
        <strain evidence="1 2">CF3</strain>
    </source>
</reference>
<sequence length="125" mass="13549">MNHAMGVEYPDGFVRLVGVIDDCGAGVCSGVSVTLLGDLGPHLGFLVSSGVHGSRRGNLRDLQVQHAGHPYRILFAFEPHRYMVLLLLGGTRPETIVGMTKNMPIADQLYDEYLVALRKEGLTDG</sequence>
<gene>
    <name evidence="1" type="ORF">HF292_011530</name>
</gene>
<accession>A0ACD5IFD1</accession>
<name>A0ACD5IFD1_9PROT</name>
<evidence type="ECO:0000313" key="1">
    <source>
        <dbReference type="EMBL" id="XRP72423.1"/>
    </source>
</evidence>
<dbReference type="Proteomes" id="UP001196097">
    <property type="component" value="Chromosome"/>
</dbReference>